<dbReference type="EMBL" id="CM046115">
    <property type="protein sequence ID" value="KAI8440703.1"/>
    <property type="molecule type" value="Genomic_DNA"/>
</dbReference>
<accession>A0ACC0KW12</accession>
<organism evidence="1 2">
    <name type="scientific">Choristoneura fumiferana</name>
    <name type="common">Spruce budworm moth</name>
    <name type="synonym">Archips fumiferana</name>
    <dbReference type="NCBI Taxonomy" id="7141"/>
    <lineage>
        <taxon>Eukaryota</taxon>
        <taxon>Metazoa</taxon>
        <taxon>Ecdysozoa</taxon>
        <taxon>Arthropoda</taxon>
        <taxon>Hexapoda</taxon>
        <taxon>Insecta</taxon>
        <taxon>Pterygota</taxon>
        <taxon>Neoptera</taxon>
        <taxon>Endopterygota</taxon>
        <taxon>Lepidoptera</taxon>
        <taxon>Glossata</taxon>
        <taxon>Ditrysia</taxon>
        <taxon>Tortricoidea</taxon>
        <taxon>Tortricidae</taxon>
        <taxon>Tortricinae</taxon>
        <taxon>Choristoneura</taxon>
    </lineage>
</organism>
<comment type="caution">
    <text evidence="1">The sequence shown here is derived from an EMBL/GenBank/DDBJ whole genome shotgun (WGS) entry which is preliminary data.</text>
</comment>
<keyword evidence="2" id="KW-1185">Reference proteome</keyword>
<gene>
    <name evidence="1" type="ORF">MSG28_009053</name>
</gene>
<dbReference type="Proteomes" id="UP001064048">
    <property type="component" value="Chromosome 15"/>
</dbReference>
<sequence>MLTALQAKMEPRRRRMRTTFKQLKLLVKFMADNPCLAKGVDYRTAFGKHYHDTKWTELANLMNAQENGMNKSPREWNRYWKDLKSGIRKKVHAMKMKPGQRKIVLNSIEQVIYKNMCENKYKKVTGADDKTRSYLHIPPESDKDVDDYEVEYLEESSCDEAKLTNVTGMELVTDLAFNNIHFNSEAVHTNVRPESLLDGDNFLIENLLNESSSTAAEQNLTNHKTANNVTNEDVFNVKEDYETNPDVLTDIRDQLKELVQIQKEKAKSAHRMAAAYERRAILEEKRVRIEERRLKMEERRVALEERKIEAAEKRSFAEERIATAAERRNDLEEHRMVDGT</sequence>
<protein>
    <submittedName>
        <fullName evidence="1">Uncharacterized protein</fullName>
    </submittedName>
</protein>
<evidence type="ECO:0000313" key="2">
    <source>
        <dbReference type="Proteomes" id="UP001064048"/>
    </source>
</evidence>
<proteinExistence type="predicted"/>
<reference evidence="1 2" key="1">
    <citation type="journal article" date="2022" name="Genome Biol. Evol.">
        <title>The Spruce Budworm Genome: Reconstructing the Evolutionary History of Antifreeze Proteins.</title>
        <authorList>
            <person name="Beliveau C."/>
            <person name="Gagne P."/>
            <person name="Picq S."/>
            <person name="Vernygora O."/>
            <person name="Keeling C.I."/>
            <person name="Pinkney K."/>
            <person name="Doucet D."/>
            <person name="Wen F."/>
            <person name="Johnston J.S."/>
            <person name="Maaroufi H."/>
            <person name="Boyle B."/>
            <person name="Laroche J."/>
            <person name="Dewar K."/>
            <person name="Juretic N."/>
            <person name="Blackburn G."/>
            <person name="Nisole A."/>
            <person name="Brunet B."/>
            <person name="Brandao M."/>
            <person name="Lumley L."/>
            <person name="Duan J."/>
            <person name="Quan G."/>
            <person name="Lucarotti C.J."/>
            <person name="Roe A.D."/>
            <person name="Sperling F.A.H."/>
            <person name="Levesque R.C."/>
            <person name="Cusson M."/>
        </authorList>
    </citation>
    <scope>NUCLEOTIDE SEQUENCE [LARGE SCALE GENOMIC DNA]</scope>
    <source>
        <strain evidence="1">Glfc:IPQL:Cfum</strain>
    </source>
</reference>
<name>A0ACC0KW12_CHOFU</name>
<evidence type="ECO:0000313" key="1">
    <source>
        <dbReference type="EMBL" id="KAI8440703.1"/>
    </source>
</evidence>